<dbReference type="STRING" id="1742359.GCA_001439625_00872"/>
<evidence type="ECO:0000313" key="2">
    <source>
        <dbReference type="EMBL" id="QED46735.1"/>
    </source>
</evidence>
<keyword evidence="2" id="KW-0378">Hydrolase</keyword>
<gene>
    <name evidence="2" type="ORF">FSZ17_05285</name>
</gene>
<organism evidence="2 3">
    <name type="scientific">Cytobacillus dafuensis</name>
    <name type="common">Bacillus dafuensis</name>
    <dbReference type="NCBI Taxonomy" id="1742359"/>
    <lineage>
        <taxon>Bacteria</taxon>
        <taxon>Bacillati</taxon>
        <taxon>Bacillota</taxon>
        <taxon>Bacilli</taxon>
        <taxon>Bacillales</taxon>
        <taxon>Bacillaceae</taxon>
        <taxon>Cytobacillus</taxon>
    </lineage>
</organism>
<evidence type="ECO:0000313" key="3">
    <source>
        <dbReference type="Proteomes" id="UP000321555"/>
    </source>
</evidence>
<dbReference type="RefSeq" id="WP_057775936.1">
    <property type="nucleotide sequence ID" value="NZ_CP042593.1"/>
</dbReference>
<dbReference type="Proteomes" id="UP000321555">
    <property type="component" value="Chromosome"/>
</dbReference>
<name>A0A5B8Z1A4_CYTDA</name>
<reference evidence="3" key="1">
    <citation type="submission" date="2019-08" db="EMBL/GenBank/DDBJ databases">
        <authorList>
            <person name="Zheng X."/>
        </authorList>
    </citation>
    <scope>NUCLEOTIDE SEQUENCE [LARGE SCALE GENOMIC DNA]</scope>
    <source>
        <strain evidence="3">FJAT-25496</strain>
    </source>
</reference>
<accession>A0A5B8Z1A4</accession>
<dbReference type="GO" id="GO:0016787">
    <property type="term" value="F:hydrolase activity"/>
    <property type="evidence" value="ECO:0007669"/>
    <property type="project" value="UniProtKB-KW"/>
</dbReference>
<dbReference type="EMBL" id="CP042593">
    <property type="protein sequence ID" value="QED46735.1"/>
    <property type="molecule type" value="Genomic_DNA"/>
</dbReference>
<dbReference type="PRINTS" id="PR00111">
    <property type="entry name" value="ABHYDROLASE"/>
</dbReference>
<proteinExistence type="predicted"/>
<dbReference type="Gene3D" id="3.40.50.1820">
    <property type="entry name" value="alpha/beta hydrolase"/>
    <property type="match status" value="1"/>
</dbReference>
<dbReference type="SUPFAM" id="SSF53474">
    <property type="entry name" value="alpha/beta-Hydrolases"/>
    <property type="match status" value="1"/>
</dbReference>
<dbReference type="InterPro" id="IPR029058">
    <property type="entry name" value="AB_hydrolase_fold"/>
</dbReference>
<dbReference type="PANTHER" id="PTHR45763:SF46">
    <property type="entry name" value="AB HYDROLASE-1 DOMAIN-CONTAINING PROTEIN"/>
    <property type="match status" value="1"/>
</dbReference>
<evidence type="ECO:0000259" key="1">
    <source>
        <dbReference type="Pfam" id="PF00561"/>
    </source>
</evidence>
<dbReference type="Pfam" id="PF00561">
    <property type="entry name" value="Abhydrolase_1"/>
    <property type="match status" value="1"/>
</dbReference>
<feature type="domain" description="AB hydrolase-1" evidence="1">
    <location>
        <begin position="26"/>
        <end position="279"/>
    </location>
</feature>
<dbReference type="KEGG" id="bda:FSZ17_05285"/>
<keyword evidence="3" id="KW-1185">Reference proteome</keyword>
<protein>
    <submittedName>
        <fullName evidence="2">Alpha/beta hydrolase</fullName>
    </submittedName>
</protein>
<dbReference type="OrthoDB" id="9773293at2"/>
<dbReference type="AlphaFoldDB" id="A0A5B8Z1A4"/>
<dbReference type="InterPro" id="IPR000073">
    <property type="entry name" value="AB_hydrolase_1"/>
</dbReference>
<dbReference type="PANTHER" id="PTHR45763">
    <property type="entry name" value="HYDROLASE, ALPHA/BETA FOLD FAMILY PROTEIN, EXPRESSED-RELATED"/>
    <property type="match status" value="1"/>
</dbReference>
<sequence>MEEKIFHLKDGRKLGFIEYGKNDGIPVMIFHGTPGSKIWYRKDDEIARELGLRLISTDRPGFGTSDPNKNRTLLDWPNDVKELANGLGIERFSVLGVSGGGAYAAACAYQIPERLDHVSMISSVAPFKNGKPPKSMIKENRIAFSLGKYVPWLVKLSYQSQKKMIEQKPERFIEVMKKGNKHLNEWDRKYTQTDDQIKDMMAHLLGAFRIRVDGIVEELKLITNPWGFELEKIQMPVHIWHGKEDGMAPFEEIEKVSKEIPISITHFVSKAGHFLIDDETIWRSILEQIKEDHLLFVGKEGLISSKKRKKLV</sequence>